<dbReference type="SUPFAM" id="SSF57850">
    <property type="entry name" value="RING/U-box"/>
    <property type="match status" value="1"/>
</dbReference>
<accession>A0A2I0WGW4</accession>
<evidence type="ECO:0000259" key="3">
    <source>
        <dbReference type="PROSITE" id="PS50089"/>
    </source>
</evidence>
<dbReference type="EMBL" id="KZ502668">
    <property type="protein sequence ID" value="PKU74888.1"/>
    <property type="molecule type" value="Genomic_DNA"/>
</dbReference>
<feature type="transmembrane region" description="Helical" evidence="2">
    <location>
        <begin position="7"/>
        <end position="25"/>
    </location>
</feature>
<dbReference type="STRING" id="906689.A0A2I0WGW4"/>
<reference evidence="4 5" key="1">
    <citation type="journal article" date="2016" name="Sci. Rep.">
        <title>The Dendrobium catenatum Lindl. genome sequence provides insights into polysaccharide synthase, floral development and adaptive evolution.</title>
        <authorList>
            <person name="Zhang G.Q."/>
            <person name="Xu Q."/>
            <person name="Bian C."/>
            <person name="Tsai W.C."/>
            <person name="Yeh C.M."/>
            <person name="Liu K.W."/>
            <person name="Yoshida K."/>
            <person name="Zhang L.S."/>
            <person name="Chang S.B."/>
            <person name="Chen F."/>
            <person name="Shi Y."/>
            <person name="Su Y.Y."/>
            <person name="Zhang Y.Q."/>
            <person name="Chen L.J."/>
            <person name="Yin Y."/>
            <person name="Lin M."/>
            <person name="Huang H."/>
            <person name="Deng H."/>
            <person name="Wang Z.W."/>
            <person name="Zhu S.L."/>
            <person name="Zhao X."/>
            <person name="Deng C."/>
            <person name="Niu S.C."/>
            <person name="Huang J."/>
            <person name="Wang M."/>
            <person name="Liu G.H."/>
            <person name="Yang H.J."/>
            <person name="Xiao X.J."/>
            <person name="Hsiao Y.Y."/>
            <person name="Wu W.L."/>
            <person name="Chen Y.Y."/>
            <person name="Mitsuda N."/>
            <person name="Ohme-Takagi M."/>
            <person name="Luo Y.B."/>
            <person name="Van de Peer Y."/>
            <person name="Liu Z.J."/>
        </authorList>
    </citation>
    <scope>NUCLEOTIDE SEQUENCE [LARGE SCALE GENOMIC DNA]</scope>
    <source>
        <tissue evidence="4">The whole plant</tissue>
    </source>
</reference>
<dbReference type="AlphaFoldDB" id="A0A2I0WGW4"/>
<keyword evidence="2" id="KW-0812">Transmembrane</keyword>
<proteinExistence type="predicted"/>
<evidence type="ECO:0000256" key="1">
    <source>
        <dbReference type="PROSITE-ProRule" id="PRU00175"/>
    </source>
</evidence>
<dbReference type="InterPro" id="IPR001841">
    <property type="entry name" value="Znf_RING"/>
</dbReference>
<keyword evidence="2" id="KW-0472">Membrane</keyword>
<dbReference type="PROSITE" id="PS50089">
    <property type="entry name" value="ZF_RING_2"/>
    <property type="match status" value="1"/>
</dbReference>
<evidence type="ECO:0000256" key="2">
    <source>
        <dbReference type="SAM" id="Phobius"/>
    </source>
</evidence>
<protein>
    <submittedName>
        <fullName evidence="4">RING-H2 finger protein ATL71</fullName>
    </submittedName>
</protein>
<dbReference type="SMART" id="SM00184">
    <property type="entry name" value="RING"/>
    <property type="match status" value="1"/>
</dbReference>
<organism evidence="4 5">
    <name type="scientific">Dendrobium catenatum</name>
    <dbReference type="NCBI Taxonomy" id="906689"/>
    <lineage>
        <taxon>Eukaryota</taxon>
        <taxon>Viridiplantae</taxon>
        <taxon>Streptophyta</taxon>
        <taxon>Embryophyta</taxon>
        <taxon>Tracheophyta</taxon>
        <taxon>Spermatophyta</taxon>
        <taxon>Magnoliopsida</taxon>
        <taxon>Liliopsida</taxon>
        <taxon>Asparagales</taxon>
        <taxon>Orchidaceae</taxon>
        <taxon>Epidendroideae</taxon>
        <taxon>Malaxideae</taxon>
        <taxon>Dendrobiinae</taxon>
        <taxon>Dendrobium</taxon>
    </lineage>
</organism>
<evidence type="ECO:0000313" key="5">
    <source>
        <dbReference type="Proteomes" id="UP000233837"/>
    </source>
</evidence>
<keyword evidence="2" id="KW-1133">Transmembrane helix</keyword>
<dbReference type="Gene3D" id="3.30.40.10">
    <property type="entry name" value="Zinc/RING finger domain, C3HC4 (zinc finger)"/>
    <property type="match status" value="1"/>
</dbReference>
<dbReference type="Pfam" id="PF13639">
    <property type="entry name" value="zf-RING_2"/>
    <property type="match status" value="1"/>
</dbReference>
<keyword evidence="1" id="KW-0862">Zinc</keyword>
<dbReference type="PANTHER" id="PTHR46719">
    <property type="entry name" value="TRANSCRIPTION FACTOR C2H2 FAMILY-RELATED"/>
    <property type="match status" value="1"/>
</dbReference>
<name>A0A2I0WGW4_9ASPA</name>
<gene>
    <name evidence="4" type="primary">ATL71</name>
    <name evidence="4" type="ORF">MA16_Dca005079</name>
</gene>
<dbReference type="PANTHER" id="PTHR46719:SF7">
    <property type="entry name" value="RING-H2 FINGER PROTEIN ATL71-RELATED"/>
    <property type="match status" value="1"/>
</dbReference>
<keyword evidence="1" id="KW-0863">Zinc-finger</keyword>
<dbReference type="InterPro" id="IPR013083">
    <property type="entry name" value="Znf_RING/FYVE/PHD"/>
</dbReference>
<dbReference type="GO" id="GO:0008270">
    <property type="term" value="F:zinc ion binding"/>
    <property type="evidence" value="ECO:0007669"/>
    <property type="project" value="UniProtKB-KW"/>
</dbReference>
<feature type="domain" description="RING-type" evidence="3">
    <location>
        <begin position="59"/>
        <end position="106"/>
    </location>
</feature>
<reference evidence="4 5" key="2">
    <citation type="journal article" date="2017" name="Nature">
        <title>The Apostasia genome and the evolution of orchids.</title>
        <authorList>
            <person name="Zhang G.Q."/>
            <person name="Liu K.W."/>
            <person name="Li Z."/>
            <person name="Lohaus R."/>
            <person name="Hsiao Y.Y."/>
            <person name="Niu S.C."/>
            <person name="Wang J.Y."/>
            <person name="Lin Y.C."/>
            <person name="Xu Q."/>
            <person name="Chen L.J."/>
            <person name="Yoshida K."/>
            <person name="Fujiwara S."/>
            <person name="Wang Z.W."/>
            <person name="Zhang Y.Q."/>
            <person name="Mitsuda N."/>
            <person name="Wang M."/>
            <person name="Liu G.H."/>
            <person name="Pecoraro L."/>
            <person name="Huang H.X."/>
            <person name="Xiao X.J."/>
            <person name="Lin M."/>
            <person name="Wu X.Y."/>
            <person name="Wu W.L."/>
            <person name="Chen Y.Y."/>
            <person name="Chang S.B."/>
            <person name="Sakamoto S."/>
            <person name="Ohme-Takagi M."/>
            <person name="Yagi M."/>
            <person name="Zeng S.J."/>
            <person name="Shen C.Y."/>
            <person name="Yeh C.M."/>
            <person name="Luo Y.B."/>
            <person name="Tsai W.C."/>
            <person name="Van de Peer Y."/>
            <person name="Liu Z.J."/>
        </authorList>
    </citation>
    <scope>NUCLEOTIDE SEQUENCE [LARGE SCALE GENOMIC DNA]</scope>
    <source>
        <tissue evidence="4">The whole plant</tissue>
    </source>
</reference>
<evidence type="ECO:0000313" key="4">
    <source>
        <dbReference type="EMBL" id="PKU74888.1"/>
    </source>
</evidence>
<sequence>MTIYMSIFVLFLITAITFIIYWLYFRPTAPPPLQPRTGTWPNYAEAIRQDPRAATTECCVICLENYDDMDEGEENPVKILPSCGHVFHATSVDLWLQRNPTCPMCRSSVMLG</sequence>
<dbReference type="Proteomes" id="UP000233837">
    <property type="component" value="Unassembled WGS sequence"/>
</dbReference>
<dbReference type="InterPro" id="IPR045899">
    <property type="entry name" value="ATL71-like"/>
</dbReference>
<keyword evidence="5" id="KW-1185">Reference proteome</keyword>
<keyword evidence="1" id="KW-0479">Metal-binding</keyword>